<feature type="region of interest" description="Disordered" evidence="1">
    <location>
        <begin position="48"/>
        <end position="67"/>
    </location>
</feature>
<sequence length="88" mass="9593">MKVPPNCDLPVYSDQADMTGFFRSFTRRLKSILEELAQAVNANDARASLSASSGDGAVKMAGAGDGENSGWIEIEENKWIPYWSNPNP</sequence>
<protein>
    <submittedName>
        <fullName evidence="2">Uncharacterized protein</fullName>
    </submittedName>
</protein>
<accession>B8FJJ5</accession>
<proteinExistence type="predicted"/>
<dbReference type="RefSeq" id="WP_015948713.1">
    <property type="nucleotide sequence ID" value="NC_011768.1"/>
</dbReference>
<dbReference type="EMBL" id="CP001322">
    <property type="protein sequence ID" value="ACL05664.1"/>
    <property type="molecule type" value="Genomic_DNA"/>
</dbReference>
<reference evidence="2 3" key="1">
    <citation type="journal article" date="2012" name="Environ. Microbiol.">
        <title>The genome sequence of Desulfatibacillum alkenivorans AK-01: a blueprint for anaerobic alkane oxidation.</title>
        <authorList>
            <person name="Callaghan A.V."/>
            <person name="Morris B.E."/>
            <person name="Pereira I.A."/>
            <person name="McInerney M.J."/>
            <person name="Austin R.N."/>
            <person name="Groves J.T."/>
            <person name="Kukor J.J."/>
            <person name="Suflita J.M."/>
            <person name="Young L.Y."/>
            <person name="Zylstra G.J."/>
            <person name="Wawrik B."/>
        </authorList>
    </citation>
    <scope>NUCLEOTIDE SEQUENCE [LARGE SCALE GENOMIC DNA]</scope>
    <source>
        <strain evidence="2 3">AK-01</strain>
    </source>
</reference>
<dbReference type="HOGENOM" id="CLU_2463984_0_0_7"/>
<dbReference type="Proteomes" id="UP000000739">
    <property type="component" value="Chromosome"/>
</dbReference>
<evidence type="ECO:0000313" key="2">
    <source>
        <dbReference type="EMBL" id="ACL05664.1"/>
    </source>
</evidence>
<dbReference type="AlphaFoldDB" id="B8FJJ5"/>
<organism evidence="2 3">
    <name type="scientific">Desulfatibacillum aliphaticivorans</name>
    <dbReference type="NCBI Taxonomy" id="218208"/>
    <lineage>
        <taxon>Bacteria</taxon>
        <taxon>Pseudomonadati</taxon>
        <taxon>Thermodesulfobacteriota</taxon>
        <taxon>Desulfobacteria</taxon>
        <taxon>Desulfobacterales</taxon>
        <taxon>Desulfatibacillaceae</taxon>
        <taxon>Desulfatibacillum</taxon>
    </lineage>
</organism>
<dbReference type="KEGG" id="dal:Dalk_3978"/>
<gene>
    <name evidence="2" type="ordered locus">Dalk_3978</name>
</gene>
<evidence type="ECO:0000313" key="3">
    <source>
        <dbReference type="Proteomes" id="UP000000739"/>
    </source>
</evidence>
<name>B8FJJ5_DESAL</name>
<keyword evidence="3" id="KW-1185">Reference proteome</keyword>
<evidence type="ECO:0000256" key="1">
    <source>
        <dbReference type="SAM" id="MobiDB-lite"/>
    </source>
</evidence>